<keyword evidence="2" id="KW-1185">Reference proteome</keyword>
<reference evidence="1 2" key="1">
    <citation type="journal article" date="2019" name="Nat. Ecol. Evol.">
        <title>Megaphylogeny resolves global patterns of mushroom evolution.</title>
        <authorList>
            <person name="Varga T."/>
            <person name="Krizsan K."/>
            <person name="Foldi C."/>
            <person name="Dima B."/>
            <person name="Sanchez-Garcia M."/>
            <person name="Sanchez-Ramirez S."/>
            <person name="Szollosi G.J."/>
            <person name="Szarkandi J.G."/>
            <person name="Papp V."/>
            <person name="Albert L."/>
            <person name="Andreopoulos W."/>
            <person name="Angelini C."/>
            <person name="Antonin V."/>
            <person name="Barry K.W."/>
            <person name="Bougher N.L."/>
            <person name="Buchanan P."/>
            <person name="Buyck B."/>
            <person name="Bense V."/>
            <person name="Catcheside P."/>
            <person name="Chovatia M."/>
            <person name="Cooper J."/>
            <person name="Damon W."/>
            <person name="Desjardin D."/>
            <person name="Finy P."/>
            <person name="Geml J."/>
            <person name="Haridas S."/>
            <person name="Hughes K."/>
            <person name="Justo A."/>
            <person name="Karasinski D."/>
            <person name="Kautmanova I."/>
            <person name="Kiss B."/>
            <person name="Kocsube S."/>
            <person name="Kotiranta H."/>
            <person name="LaButti K.M."/>
            <person name="Lechner B.E."/>
            <person name="Liimatainen K."/>
            <person name="Lipzen A."/>
            <person name="Lukacs Z."/>
            <person name="Mihaltcheva S."/>
            <person name="Morgado L.N."/>
            <person name="Niskanen T."/>
            <person name="Noordeloos M.E."/>
            <person name="Ohm R.A."/>
            <person name="Ortiz-Santana B."/>
            <person name="Ovrebo C."/>
            <person name="Racz N."/>
            <person name="Riley R."/>
            <person name="Savchenko A."/>
            <person name="Shiryaev A."/>
            <person name="Soop K."/>
            <person name="Spirin V."/>
            <person name="Szebenyi C."/>
            <person name="Tomsovsky M."/>
            <person name="Tulloss R.E."/>
            <person name="Uehling J."/>
            <person name="Grigoriev I.V."/>
            <person name="Vagvolgyi C."/>
            <person name="Papp T."/>
            <person name="Martin F.M."/>
            <person name="Miettinen O."/>
            <person name="Hibbett D.S."/>
            <person name="Nagy L.G."/>
        </authorList>
    </citation>
    <scope>NUCLEOTIDE SEQUENCE [LARGE SCALE GENOMIC DNA]</scope>
    <source>
        <strain evidence="1 2">CBS 962.96</strain>
    </source>
</reference>
<organism evidence="1 2">
    <name type="scientific">Dendrothele bispora (strain CBS 962.96)</name>
    <dbReference type="NCBI Taxonomy" id="1314807"/>
    <lineage>
        <taxon>Eukaryota</taxon>
        <taxon>Fungi</taxon>
        <taxon>Dikarya</taxon>
        <taxon>Basidiomycota</taxon>
        <taxon>Agaricomycotina</taxon>
        <taxon>Agaricomycetes</taxon>
        <taxon>Agaricomycetidae</taxon>
        <taxon>Agaricales</taxon>
        <taxon>Agaricales incertae sedis</taxon>
        <taxon>Dendrothele</taxon>
    </lineage>
</organism>
<evidence type="ECO:0000313" key="2">
    <source>
        <dbReference type="Proteomes" id="UP000297245"/>
    </source>
</evidence>
<name>A0A4S8KIM9_DENBC</name>
<dbReference type="AlphaFoldDB" id="A0A4S8KIM9"/>
<accession>A0A4S8KIM9</accession>
<sequence>MLYGRRTEFEEGLNAYSWQQAKFQEERAVRIRDRWNQLGAHAKAVVDRIPTLPTLYIDFEDLDTTEVSRKAEEDM</sequence>
<dbReference type="Proteomes" id="UP000297245">
    <property type="component" value="Unassembled WGS sequence"/>
</dbReference>
<protein>
    <submittedName>
        <fullName evidence="1">Uncharacterized protein</fullName>
    </submittedName>
</protein>
<evidence type="ECO:0000313" key="1">
    <source>
        <dbReference type="EMBL" id="THU75239.1"/>
    </source>
</evidence>
<dbReference type="EMBL" id="ML182580">
    <property type="protein sequence ID" value="THU75239.1"/>
    <property type="molecule type" value="Genomic_DNA"/>
</dbReference>
<gene>
    <name evidence="1" type="ORF">K435DRAFT_881281</name>
</gene>
<proteinExistence type="predicted"/>